<feature type="transmembrane region" description="Helical" evidence="9">
    <location>
        <begin position="44"/>
        <end position="63"/>
    </location>
</feature>
<comment type="caution">
    <text evidence="10">The sequence shown here is derived from an EMBL/GenBank/DDBJ whole genome shotgun (WGS) entry which is preliminary data.</text>
</comment>
<name>A0A401GU96_9APHY</name>
<protein>
    <recommendedName>
        <fullName evidence="3">Signal peptidase complex subunit 1</fullName>
    </recommendedName>
</protein>
<dbReference type="GeneID" id="38782714"/>
<dbReference type="AlphaFoldDB" id="A0A401GU96"/>
<dbReference type="InParanoid" id="A0A401GU96"/>
<evidence type="ECO:0000256" key="1">
    <source>
        <dbReference type="ARBA" id="ARBA00004477"/>
    </source>
</evidence>
<dbReference type="InterPro" id="IPR009542">
    <property type="entry name" value="Spc1/SPCS1"/>
</dbReference>
<keyword evidence="5" id="KW-0256">Endoplasmic reticulum</keyword>
<dbReference type="Pfam" id="PF06645">
    <property type="entry name" value="SPC12"/>
    <property type="match status" value="1"/>
</dbReference>
<evidence type="ECO:0000256" key="7">
    <source>
        <dbReference type="ARBA" id="ARBA00023136"/>
    </source>
</evidence>
<accession>A0A401GU96</accession>
<dbReference type="STRING" id="139825.A0A401GU96"/>
<dbReference type="PANTHER" id="PTHR13202:SF0">
    <property type="entry name" value="SIGNAL PEPTIDASE COMPLEX SUBUNIT 1"/>
    <property type="match status" value="1"/>
</dbReference>
<comment type="function">
    <text evidence="8">Component of the signal peptidase complex (SPC) which catalyzes the cleavage of N-terminal signal sequences from nascent proteins as they are translocated into the lumen of the endoplasmic reticulum. Dispensable for SPC enzymatic activity.</text>
</comment>
<proteinExistence type="inferred from homology"/>
<dbReference type="OrthoDB" id="263893at2759"/>
<keyword evidence="6 9" id="KW-1133">Transmembrane helix</keyword>
<evidence type="ECO:0000256" key="8">
    <source>
        <dbReference type="ARBA" id="ARBA00045204"/>
    </source>
</evidence>
<evidence type="ECO:0000256" key="4">
    <source>
        <dbReference type="ARBA" id="ARBA00022692"/>
    </source>
</evidence>
<dbReference type="GO" id="GO:0005787">
    <property type="term" value="C:signal peptidase complex"/>
    <property type="evidence" value="ECO:0007669"/>
    <property type="project" value="InterPro"/>
</dbReference>
<dbReference type="FunCoup" id="A0A401GU96">
    <property type="interactions" value="66"/>
</dbReference>
<comment type="similarity">
    <text evidence="2">Belongs to the SPCS1 family.</text>
</comment>
<dbReference type="RefSeq" id="XP_027616710.1">
    <property type="nucleotide sequence ID" value="XM_027760909.1"/>
</dbReference>
<dbReference type="GO" id="GO:0006465">
    <property type="term" value="P:signal peptide processing"/>
    <property type="evidence" value="ECO:0007669"/>
    <property type="project" value="InterPro"/>
</dbReference>
<gene>
    <name evidence="10" type="ORF">SCP_0803190</name>
</gene>
<organism evidence="10 11">
    <name type="scientific">Sparassis crispa</name>
    <dbReference type="NCBI Taxonomy" id="139825"/>
    <lineage>
        <taxon>Eukaryota</taxon>
        <taxon>Fungi</taxon>
        <taxon>Dikarya</taxon>
        <taxon>Basidiomycota</taxon>
        <taxon>Agaricomycotina</taxon>
        <taxon>Agaricomycetes</taxon>
        <taxon>Polyporales</taxon>
        <taxon>Sparassidaceae</taxon>
        <taxon>Sparassis</taxon>
    </lineage>
</organism>
<evidence type="ECO:0000256" key="3">
    <source>
        <dbReference type="ARBA" id="ARBA00017059"/>
    </source>
</evidence>
<reference evidence="10 11" key="1">
    <citation type="journal article" date="2018" name="Sci. Rep.">
        <title>Genome sequence of the cauliflower mushroom Sparassis crispa (Hanabiratake) and its association with beneficial usage.</title>
        <authorList>
            <person name="Kiyama R."/>
            <person name="Furutani Y."/>
            <person name="Kawaguchi K."/>
            <person name="Nakanishi T."/>
        </authorList>
    </citation>
    <scope>NUCLEOTIDE SEQUENCE [LARGE SCALE GENOMIC DNA]</scope>
</reference>
<evidence type="ECO:0000256" key="6">
    <source>
        <dbReference type="ARBA" id="ARBA00022989"/>
    </source>
</evidence>
<evidence type="ECO:0000256" key="2">
    <source>
        <dbReference type="ARBA" id="ARBA00005245"/>
    </source>
</evidence>
<keyword evidence="11" id="KW-1185">Reference proteome</keyword>
<comment type="subcellular location">
    <subcellularLocation>
        <location evidence="1">Endoplasmic reticulum membrane</location>
        <topology evidence="1">Multi-pass membrane protein</topology>
    </subcellularLocation>
</comment>
<evidence type="ECO:0000256" key="5">
    <source>
        <dbReference type="ARBA" id="ARBA00022824"/>
    </source>
</evidence>
<dbReference type="EMBL" id="BFAD01000008">
    <property type="protein sequence ID" value="GBE85797.1"/>
    <property type="molecule type" value="Genomic_DNA"/>
</dbReference>
<evidence type="ECO:0000313" key="10">
    <source>
        <dbReference type="EMBL" id="GBE85797.1"/>
    </source>
</evidence>
<feature type="transmembrane region" description="Helical" evidence="9">
    <location>
        <begin position="70"/>
        <end position="88"/>
    </location>
</feature>
<evidence type="ECO:0000256" key="9">
    <source>
        <dbReference type="SAM" id="Phobius"/>
    </source>
</evidence>
<dbReference type="GO" id="GO:0045047">
    <property type="term" value="P:protein targeting to ER"/>
    <property type="evidence" value="ECO:0007669"/>
    <property type="project" value="TreeGrafter"/>
</dbReference>
<evidence type="ECO:0000313" key="11">
    <source>
        <dbReference type="Proteomes" id="UP000287166"/>
    </source>
</evidence>
<keyword evidence="7 9" id="KW-0472">Membrane</keyword>
<keyword evidence="4 9" id="KW-0812">Transmembrane</keyword>
<dbReference type="PANTHER" id="PTHR13202">
    <property type="entry name" value="MICROSOMAL SIGNAL PEPTIDASE 12 KDA SUBUNIT"/>
    <property type="match status" value="1"/>
</dbReference>
<sequence>MITWYYIITARPRGAERILIMNEYLQQLLDGKIDFEGQKLVEQIVKITLISSTIFSFLLGFALQSLQVTFGIFALSVIVLCLVVLPHWPVYNRHPVQWLPVKDKKTT</sequence>
<dbReference type="Proteomes" id="UP000287166">
    <property type="component" value="Unassembled WGS sequence"/>
</dbReference>